<dbReference type="InterPro" id="IPR036388">
    <property type="entry name" value="WH-like_DNA-bd_sf"/>
</dbReference>
<dbReference type="SUPFAM" id="SSF46785">
    <property type="entry name" value="Winged helix' DNA-binding domain"/>
    <property type="match status" value="1"/>
</dbReference>
<dbReference type="RefSeq" id="WP_182847413.1">
    <property type="nucleotide sequence ID" value="NZ_BAAALP010000104.1"/>
</dbReference>
<gene>
    <name evidence="3" type="ORF">HNR61_007110</name>
</gene>
<dbReference type="InterPro" id="IPR036390">
    <property type="entry name" value="WH_DNA-bd_sf"/>
</dbReference>
<dbReference type="PANTHER" id="PTHR43252">
    <property type="entry name" value="TRANSCRIPTIONAL REGULATOR YQJI"/>
    <property type="match status" value="1"/>
</dbReference>
<dbReference type="Pfam" id="PF03551">
    <property type="entry name" value="PadR"/>
    <property type="match status" value="1"/>
</dbReference>
<evidence type="ECO:0000259" key="1">
    <source>
        <dbReference type="Pfam" id="PF03551"/>
    </source>
</evidence>
<keyword evidence="3" id="KW-0238">DNA-binding</keyword>
<reference evidence="3 4" key="1">
    <citation type="submission" date="2020-08" db="EMBL/GenBank/DDBJ databases">
        <title>Genomic Encyclopedia of Type Strains, Phase IV (KMG-IV): sequencing the most valuable type-strain genomes for metagenomic binning, comparative biology and taxonomic classification.</title>
        <authorList>
            <person name="Goeker M."/>
        </authorList>
    </citation>
    <scope>NUCLEOTIDE SEQUENCE [LARGE SCALE GENOMIC DNA]</scope>
    <source>
        <strain evidence="3 4">DSM 44197</strain>
    </source>
</reference>
<sequence>MSLRHALLGLIAELDGASGYDLLKMFEISLDGAWSATQSQLYGELGRLTAGGLIEVTGEGPRGRREYGITRAGRAELEHWITEVEPRTNHRDDALLRVFLFGRVDGHRALAFVDRQRRALDDQVADLDRIEESVSWNDEDDLSFHGRLAMEWGKRLLRARRDWWEWAREEMADRDEREGRG</sequence>
<dbReference type="Gene3D" id="1.10.10.10">
    <property type="entry name" value="Winged helix-like DNA-binding domain superfamily/Winged helix DNA-binding domain"/>
    <property type="match status" value="1"/>
</dbReference>
<evidence type="ECO:0000313" key="4">
    <source>
        <dbReference type="Proteomes" id="UP000572680"/>
    </source>
</evidence>
<dbReference type="InterPro" id="IPR005149">
    <property type="entry name" value="Tscrpt_reg_PadR_N"/>
</dbReference>
<keyword evidence="4" id="KW-1185">Reference proteome</keyword>
<dbReference type="PANTHER" id="PTHR43252:SF4">
    <property type="entry name" value="TRANSCRIPTIONAL REGULATORY PROTEIN"/>
    <property type="match status" value="1"/>
</dbReference>
<accession>A0A7W3QQA8</accession>
<feature type="domain" description="Transcription regulator PadR N-terminal" evidence="1">
    <location>
        <begin position="7"/>
        <end position="78"/>
    </location>
</feature>
<dbReference type="EMBL" id="JACJIA010000011">
    <property type="protein sequence ID" value="MBA8955436.1"/>
    <property type="molecule type" value="Genomic_DNA"/>
</dbReference>
<name>A0A7W3QQA8_ACTNM</name>
<evidence type="ECO:0000313" key="3">
    <source>
        <dbReference type="EMBL" id="MBA8955436.1"/>
    </source>
</evidence>
<dbReference type="Proteomes" id="UP000572680">
    <property type="component" value="Unassembled WGS sequence"/>
</dbReference>
<dbReference type="GO" id="GO:0003677">
    <property type="term" value="F:DNA binding"/>
    <property type="evidence" value="ECO:0007669"/>
    <property type="project" value="UniProtKB-KW"/>
</dbReference>
<dbReference type="InterPro" id="IPR018309">
    <property type="entry name" value="Tscrpt_reg_PadR_C"/>
</dbReference>
<dbReference type="Pfam" id="PF10400">
    <property type="entry name" value="Vir_act_alpha_C"/>
    <property type="match status" value="1"/>
</dbReference>
<comment type="caution">
    <text evidence="3">The sequence shown here is derived from an EMBL/GenBank/DDBJ whole genome shotgun (WGS) entry which is preliminary data.</text>
</comment>
<proteinExistence type="predicted"/>
<evidence type="ECO:0000259" key="2">
    <source>
        <dbReference type="Pfam" id="PF10400"/>
    </source>
</evidence>
<dbReference type="AlphaFoldDB" id="A0A7W3QQA8"/>
<organism evidence="3 4">
    <name type="scientific">Actinomadura namibiensis</name>
    <dbReference type="NCBI Taxonomy" id="182080"/>
    <lineage>
        <taxon>Bacteria</taxon>
        <taxon>Bacillati</taxon>
        <taxon>Actinomycetota</taxon>
        <taxon>Actinomycetes</taxon>
        <taxon>Streptosporangiales</taxon>
        <taxon>Thermomonosporaceae</taxon>
        <taxon>Actinomadura</taxon>
    </lineage>
</organism>
<protein>
    <submittedName>
        <fullName evidence="3">DNA-binding PadR family transcriptional regulator</fullName>
    </submittedName>
</protein>
<feature type="domain" description="Transcription regulator PadR C-terminal" evidence="2">
    <location>
        <begin position="91"/>
        <end position="171"/>
    </location>
</feature>